<organism evidence="1 2">
    <name type="scientific">Populus alba</name>
    <name type="common">White poplar</name>
    <dbReference type="NCBI Taxonomy" id="43335"/>
    <lineage>
        <taxon>Eukaryota</taxon>
        <taxon>Viridiplantae</taxon>
        <taxon>Streptophyta</taxon>
        <taxon>Embryophyta</taxon>
        <taxon>Tracheophyta</taxon>
        <taxon>Spermatophyta</taxon>
        <taxon>Magnoliopsida</taxon>
        <taxon>eudicotyledons</taxon>
        <taxon>Gunneridae</taxon>
        <taxon>Pentapetalae</taxon>
        <taxon>rosids</taxon>
        <taxon>fabids</taxon>
        <taxon>Malpighiales</taxon>
        <taxon>Salicaceae</taxon>
        <taxon>Saliceae</taxon>
        <taxon>Populus</taxon>
    </lineage>
</organism>
<reference evidence="1 2" key="1">
    <citation type="journal article" date="2024" name="Plant Biotechnol. J.">
        <title>Genome and CRISPR/Cas9 system of a widespread forest tree (Populus alba) in the world.</title>
        <authorList>
            <person name="Liu Y.J."/>
            <person name="Jiang P.F."/>
            <person name="Han X.M."/>
            <person name="Li X.Y."/>
            <person name="Wang H.M."/>
            <person name="Wang Y.J."/>
            <person name="Wang X.X."/>
            <person name="Zeng Q.Y."/>
        </authorList>
    </citation>
    <scope>NUCLEOTIDE SEQUENCE [LARGE SCALE GENOMIC DNA]</scope>
    <source>
        <strain evidence="2">cv. PAL-ZL1</strain>
    </source>
</reference>
<evidence type="ECO:0000313" key="1">
    <source>
        <dbReference type="EMBL" id="KAL3566743.1"/>
    </source>
</evidence>
<name>A0ACC4AKJ9_POPAL</name>
<accession>A0ACC4AKJ9</accession>
<comment type="caution">
    <text evidence="1">The sequence shown here is derived from an EMBL/GenBank/DDBJ whole genome shotgun (WGS) entry which is preliminary data.</text>
</comment>
<protein>
    <submittedName>
        <fullName evidence="1">Uncharacterized protein</fullName>
    </submittedName>
</protein>
<gene>
    <name evidence="1" type="ORF">D5086_032158</name>
</gene>
<evidence type="ECO:0000313" key="2">
    <source>
        <dbReference type="Proteomes" id="UP000309997"/>
    </source>
</evidence>
<proteinExistence type="predicted"/>
<dbReference type="EMBL" id="RCHU02000018">
    <property type="protein sequence ID" value="KAL3566743.1"/>
    <property type="molecule type" value="Genomic_DNA"/>
</dbReference>
<sequence>MEDQRRSGAGLTNPVNNSSITYPSHAQLGVNPGLAQGDQYPPGYRFKPRDQELISCYLLCKIRDRPLPRNGFLLTAAGYPLCVYLFNKKSTFVNPSWKDHDSAMGGNNDFGENDDDLFGLDNTVPPSTSSDDRNDHH</sequence>
<dbReference type="Proteomes" id="UP000309997">
    <property type="component" value="Unassembled WGS sequence"/>
</dbReference>
<keyword evidence="2" id="KW-1185">Reference proteome</keyword>